<dbReference type="SUPFAM" id="SSF53092">
    <property type="entry name" value="Creatinase/prolidase N-terminal domain"/>
    <property type="match status" value="2"/>
</dbReference>
<dbReference type="CDD" id="cd01085">
    <property type="entry name" value="APP"/>
    <property type="match status" value="1"/>
</dbReference>
<dbReference type="SUPFAM" id="SSF55920">
    <property type="entry name" value="Creatinase/aminopeptidase"/>
    <property type="match status" value="1"/>
</dbReference>
<dbReference type="PANTHER" id="PTHR43763">
    <property type="entry name" value="XAA-PRO AMINOPEPTIDASE 1"/>
    <property type="match status" value="1"/>
</dbReference>
<dbReference type="FunFam" id="3.90.230.10:FF:000009">
    <property type="entry name" value="xaa-Pro aminopeptidase 2"/>
    <property type="match status" value="1"/>
</dbReference>
<dbReference type="InterPro" id="IPR029149">
    <property type="entry name" value="Creatin/AminoP/Spt16_N"/>
</dbReference>
<dbReference type="GO" id="GO:0005737">
    <property type="term" value="C:cytoplasm"/>
    <property type="evidence" value="ECO:0007669"/>
    <property type="project" value="UniProtKB-ARBA"/>
</dbReference>
<keyword evidence="7" id="KW-0645">Protease</keyword>
<evidence type="ECO:0000259" key="6">
    <source>
        <dbReference type="Pfam" id="PF16188"/>
    </source>
</evidence>
<dbReference type="Pfam" id="PF16188">
    <property type="entry name" value="Peptidase_M24_C"/>
    <property type="match status" value="1"/>
</dbReference>
<dbReference type="Pfam" id="PF01321">
    <property type="entry name" value="Creatinase_N"/>
    <property type="match status" value="1"/>
</dbReference>
<dbReference type="Pfam" id="PF16189">
    <property type="entry name" value="Creatinase_N_2"/>
    <property type="match status" value="1"/>
</dbReference>
<feature type="domain" description="Creatinase N-terminal" evidence="5">
    <location>
        <begin position="17"/>
        <end position="149"/>
    </location>
</feature>
<dbReference type="EMBL" id="SNXY01000007">
    <property type="protein sequence ID" value="TDP85558.1"/>
    <property type="molecule type" value="Genomic_DNA"/>
</dbReference>
<dbReference type="Gene3D" id="3.90.230.10">
    <property type="entry name" value="Creatinase/methionine aminopeptidase superfamily"/>
    <property type="match status" value="1"/>
</dbReference>
<organism evidence="7 8">
    <name type="scientific">Oharaeibacter diazotrophicus</name>
    <dbReference type="NCBI Taxonomy" id="1920512"/>
    <lineage>
        <taxon>Bacteria</taxon>
        <taxon>Pseudomonadati</taxon>
        <taxon>Pseudomonadota</taxon>
        <taxon>Alphaproteobacteria</taxon>
        <taxon>Hyphomicrobiales</taxon>
        <taxon>Pleomorphomonadaceae</taxon>
        <taxon>Oharaeibacter</taxon>
    </lineage>
</organism>
<feature type="domain" description="Peptidase M24" evidence="4">
    <location>
        <begin position="323"/>
        <end position="534"/>
    </location>
</feature>
<evidence type="ECO:0000259" key="4">
    <source>
        <dbReference type="Pfam" id="PF00557"/>
    </source>
</evidence>
<dbReference type="GO" id="GO:0070006">
    <property type="term" value="F:metalloaminopeptidase activity"/>
    <property type="evidence" value="ECO:0007669"/>
    <property type="project" value="InterPro"/>
</dbReference>
<proteinExistence type="inferred from homology"/>
<dbReference type="InterPro" id="IPR000994">
    <property type="entry name" value="Pept_M24"/>
</dbReference>
<dbReference type="RefSeq" id="WP_126541396.1">
    <property type="nucleotide sequence ID" value="NZ_BSPM01000004.1"/>
</dbReference>
<evidence type="ECO:0000259" key="5">
    <source>
        <dbReference type="Pfam" id="PF01321"/>
    </source>
</evidence>
<dbReference type="InterPro" id="IPR050422">
    <property type="entry name" value="X-Pro_aminopeptidase_P"/>
</dbReference>
<protein>
    <submittedName>
        <fullName evidence="7">Xaa-Pro aminopeptidase</fullName>
    </submittedName>
</protein>
<keyword evidence="3" id="KW-0378">Hydrolase</keyword>
<gene>
    <name evidence="7" type="ORF">EDD54_2412</name>
</gene>
<dbReference type="InterPro" id="IPR000587">
    <property type="entry name" value="Creatinase_N"/>
</dbReference>
<dbReference type="AlphaFoldDB" id="A0A4V3CWA2"/>
<dbReference type="OrthoDB" id="9806388at2"/>
<accession>A0A4V3CWA2</accession>
<dbReference type="Gene3D" id="3.40.350.10">
    <property type="entry name" value="Creatinase/prolidase N-terminal domain"/>
    <property type="match status" value="2"/>
</dbReference>
<comment type="similarity">
    <text evidence="1">Belongs to the peptidase M24B family.</text>
</comment>
<evidence type="ECO:0000313" key="8">
    <source>
        <dbReference type="Proteomes" id="UP000294547"/>
    </source>
</evidence>
<dbReference type="Proteomes" id="UP000294547">
    <property type="component" value="Unassembled WGS sequence"/>
</dbReference>
<evidence type="ECO:0000256" key="3">
    <source>
        <dbReference type="ARBA" id="ARBA00022801"/>
    </source>
</evidence>
<feature type="domain" description="Peptidase M24 C-terminal" evidence="6">
    <location>
        <begin position="544"/>
        <end position="605"/>
    </location>
</feature>
<dbReference type="GO" id="GO:0046872">
    <property type="term" value="F:metal ion binding"/>
    <property type="evidence" value="ECO:0007669"/>
    <property type="project" value="UniProtKB-KW"/>
</dbReference>
<keyword evidence="8" id="KW-1185">Reference proteome</keyword>
<name>A0A4V3CWA2_9HYPH</name>
<comment type="caution">
    <text evidence="7">The sequence shown here is derived from an EMBL/GenBank/DDBJ whole genome shotgun (WGS) entry which is preliminary data.</text>
</comment>
<evidence type="ECO:0000256" key="2">
    <source>
        <dbReference type="ARBA" id="ARBA00022723"/>
    </source>
</evidence>
<evidence type="ECO:0000256" key="1">
    <source>
        <dbReference type="ARBA" id="ARBA00008766"/>
    </source>
</evidence>
<dbReference type="InterPro" id="IPR036005">
    <property type="entry name" value="Creatinase/aminopeptidase-like"/>
</dbReference>
<dbReference type="Pfam" id="PF00557">
    <property type="entry name" value="Peptidase_M24"/>
    <property type="match status" value="1"/>
</dbReference>
<evidence type="ECO:0000313" key="7">
    <source>
        <dbReference type="EMBL" id="TDP85558.1"/>
    </source>
</evidence>
<dbReference type="PANTHER" id="PTHR43763:SF6">
    <property type="entry name" value="XAA-PRO AMINOPEPTIDASE 1"/>
    <property type="match status" value="1"/>
</dbReference>
<keyword evidence="7" id="KW-0031">Aminopeptidase</keyword>
<reference evidence="7 8" key="1">
    <citation type="submission" date="2019-03" db="EMBL/GenBank/DDBJ databases">
        <title>Genomic Encyclopedia of Type Strains, Phase IV (KMG-IV): sequencing the most valuable type-strain genomes for metagenomic binning, comparative biology and taxonomic classification.</title>
        <authorList>
            <person name="Goeker M."/>
        </authorList>
    </citation>
    <scope>NUCLEOTIDE SEQUENCE [LARGE SCALE GENOMIC DNA]</scope>
    <source>
        <strain evidence="7 8">DSM 102969</strain>
    </source>
</reference>
<dbReference type="InterPro" id="IPR032416">
    <property type="entry name" value="Peptidase_M24_C"/>
</dbReference>
<keyword evidence="2" id="KW-0479">Metal-binding</keyword>
<dbReference type="InterPro" id="IPR033740">
    <property type="entry name" value="Pept_M24B"/>
</dbReference>
<sequence length="605" mass="64294">MFQTFETVGDPTAGPARLKALRAELSRRGLDGFLVPLADEHQGEYIPDSAKRLQWLTGFAGSAGIAVVLAGEAAIFVDGRYTLQVRTQVDTAAFVPHHLTDEPPHAWLKTRVGAGARVGYDAWLHTAAEVERFEKALAEVGATLVPVEGNPVDAVWADRPEPPLGAVTVYPAALAGEEVADKLARVGRAIAEAGADAAVITQPDSIAWAFNIRGADVAHTPLPLSFAILRADGRPTLFVDGRKLSNAVRDTLAEVADVEAPAALEPALAALGAGGARVLVDRATAAARVAALVAGAGGRIVDGRDPVVLPKARKNAAELAGTRGAHVRDGAAMVRFLAWFDREAPKGGLDEIAAATALEGFRAETGALREISFDTISGAGPNGAIVHYRVTTETNRAIRPGELYLIDSGAQYEDGTTDITRTLAVGEPTAEMRDRFTRVLQGHVRIARAVFPKGTHGGHLDILARQALWEAGLDFDHGTGHGVGVFLSVHEGPQRISRIANVPLEPGMILSNEPGYYRTGAYGIRIENLVVVGEPQTPPGGERPMMAFETITFAPIDRRLIEPALLAPVERAWVDDYHARVRDTLMPHLAEADDRAWLAAATAPL</sequence>